<dbReference type="AlphaFoldDB" id="A0A2J6X8A7"/>
<feature type="non-terminal residue" evidence="2">
    <location>
        <position position="1"/>
    </location>
</feature>
<proteinExistence type="predicted"/>
<dbReference type="Proteomes" id="UP000243376">
    <property type="component" value="Unassembled WGS sequence"/>
</dbReference>
<gene>
    <name evidence="2" type="ORF">C0184_05435</name>
</gene>
<evidence type="ECO:0000313" key="2">
    <source>
        <dbReference type="EMBL" id="PMP83359.1"/>
    </source>
</evidence>
<comment type="caution">
    <text evidence="2">The sequence shown here is derived from an EMBL/GenBank/DDBJ whole genome shotgun (WGS) entry which is preliminary data.</text>
</comment>
<dbReference type="PANTHER" id="PTHR46244">
    <property type="entry name" value="PHOSPHOENOLPYRUVATE-PROTEIN PHOSPHOTRANSFERASE"/>
    <property type="match status" value="1"/>
</dbReference>
<dbReference type="EMBL" id="PNIQ01000357">
    <property type="protein sequence ID" value="PMP83359.1"/>
    <property type="molecule type" value="Genomic_DNA"/>
</dbReference>
<feature type="domain" description="PEP-utilising enzyme C-terminal" evidence="1">
    <location>
        <begin position="2"/>
        <end position="52"/>
    </location>
</feature>
<evidence type="ECO:0000259" key="1">
    <source>
        <dbReference type="Pfam" id="PF02896"/>
    </source>
</evidence>
<keyword evidence="2" id="KW-0670">Pyruvate</keyword>
<keyword evidence="2" id="KW-0808">Transferase</keyword>
<dbReference type="InterPro" id="IPR050499">
    <property type="entry name" value="PEP-utilizing_PTS_enzyme"/>
</dbReference>
<accession>A0A2J6X8A7</accession>
<dbReference type="InterPro" id="IPR015813">
    <property type="entry name" value="Pyrv/PenolPyrv_kinase-like_dom"/>
</dbReference>
<dbReference type="InterPro" id="IPR000121">
    <property type="entry name" value="PEP_util_C"/>
</dbReference>
<dbReference type="PANTHER" id="PTHR46244:SF3">
    <property type="entry name" value="PHOSPHOENOLPYRUVATE-PROTEIN PHOSPHOTRANSFERASE"/>
    <property type="match status" value="1"/>
</dbReference>
<dbReference type="Pfam" id="PF02896">
    <property type="entry name" value="PEP-utilizers_C"/>
    <property type="match status" value="1"/>
</dbReference>
<reference evidence="2 3" key="1">
    <citation type="submission" date="2018-01" db="EMBL/GenBank/DDBJ databases">
        <title>Metagenomic assembled genomes from two thermal pools in the Uzon Caldera, Kamchatka, Russia.</title>
        <authorList>
            <person name="Wilkins L."/>
            <person name="Ettinger C."/>
        </authorList>
    </citation>
    <scope>NUCLEOTIDE SEQUENCE [LARGE SCALE GENOMIC DNA]</scope>
    <source>
        <strain evidence="2">ZAV-02</strain>
    </source>
</reference>
<organism evidence="2 3">
    <name type="scientific">Chloroflexus aggregans</name>
    <dbReference type="NCBI Taxonomy" id="152260"/>
    <lineage>
        <taxon>Bacteria</taxon>
        <taxon>Bacillati</taxon>
        <taxon>Chloroflexota</taxon>
        <taxon>Chloroflexia</taxon>
        <taxon>Chloroflexales</taxon>
        <taxon>Chloroflexineae</taxon>
        <taxon>Chloroflexaceae</taxon>
        <taxon>Chloroflexus</taxon>
    </lineage>
</organism>
<dbReference type="Gene3D" id="3.20.20.60">
    <property type="entry name" value="Phosphoenolpyruvate-binding domains"/>
    <property type="match status" value="1"/>
</dbReference>
<dbReference type="SUPFAM" id="SSF51621">
    <property type="entry name" value="Phosphoenolpyruvate/pyruvate domain"/>
    <property type="match status" value="1"/>
</dbReference>
<protein>
    <submittedName>
        <fullName evidence="2">Phosphoenolpyruvate--protein phosphotransferase</fullName>
    </submittedName>
</protein>
<evidence type="ECO:0000313" key="3">
    <source>
        <dbReference type="Proteomes" id="UP000243376"/>
    </source>
</evidence>
<name>A0A2J6X8A7_9CHLR</name>
<sequence>ARAAQQAGIPIGICGELGGEPDAAPALVGLGLHKLSMAPARIPVVKERLMQTSWAEAQAAAARALAGGREA</sequence>
<dbReference type="InterPro" id="IPR040442">
    <property type="entry name" value="Pyrv_kinase-like_dom_sf"/>
</dbReference>
<dbReference type="GO" id="GO:0016772">
    <property type="term" value="F:transferase activity, transferring phosphorus-containing groups"/>
    <property type="evidence" value="ECO:0007669"/>
    <property type="project" value="InterPro"/>
</dbReference>